<dbReference type="SMART" id="SM00899">
    <property type="entry name" value="FeoA"/>
    <property type="match status" value="1"/>
</dbReference>
<dbReference type="RefSeq" id="WP_133713301.1">
    <property type="nucleotide sequence ID" value="NZ_SOAG01000025.1"/>
</dbReference>
<dbReference type="PANTHER" id="PTHR42954">
    <property type="entry name" value="FE(2+) TRANSPORT PROTEIN A"/>
    <property type="match status" value="1"/>
</dbReference>
<keyword evidence="4" id="KW-1185">Reference proteome</keyword>
<reference evidence="3 4" key="1">
    <citation type="submission" date="2019-03" db="EMBL/GenBank/DDBJ databases">
        <title>Genomic Encyclopedia of Archaeal and Bacterial Type Strains, Phase II (KMG-II): from individual species to whole genera.</title>
        <authorList>
            <person name="Goeker M."/>
        </authorList>
    </citation>
    <scope>NUCLEOTIDE SEQUENCE [LARGE SCALE GENOMIC DNA]</scope>
    <source>
        <strain evidence="3 4">DSM 28213</strain>
    </source>
</reference>
<dbReference type="GO" id="GO:0046914">
    <property type="term" value="F:transition metal ion binding"/>
    <property type="evidence" value="ECO:0007669"/>
    <property type="project" value="InterPro"/>
</dbReference>
<sequence>MNLAELKIGETAIINGIKRECPAEVHQRFLDLGFVSGTIIAVHNISPLKDPVAYLIYNTIISLRNEDAQMVLISKVN</sequence>
<evidence type="ECO:0000259" key="2">
    <source>
        <dbReference type="SMART" id="SM00899"/>
    </source>
</evidence>
<dbReference type="InterPro" id="IPR008988">
    <property type="entry name" value="Transcriptional_repressor_C"/>
</dbReference>
<dbReference type="Pfam" id="PF04023">
    <property type="entry name" value="FeoA"/>
    <property type="match status" value="1"/>
</dbReference>
<dbReference type="EMBL" id="SOAG01000025">
    <property type="protein sequence ID" value="TDS54573.1"/>
    <property type="molecule type" value="Genomic_DNA"/>
</dbReference>
<proteinExistence type="predicted"/>
<dbReference type="InterPro" id="IPR052713">
    <property type="entry name" value="FeoA"/>
</dbReference>
<dbReference type="SUPFAM" id="SSF50037">
    <property type="entry name" value="C-terminal domain of transcriptional repressors"/>
    <property type="match status" value="1"/>
</dbReference>
<protein>
    <submittedName>
        <fullName evidence="3">Ferrous iron transport protein A</fullName>
    </submittedName>
</protein>
<feature type="domain" description="Ferrous iron transporter FeoA-like" evidence="2">
    <location>
        <begin position="1"/>
        <end position="75"/>
    </location>
</feature>
<dbReference type="Proteomes" id="UP000295215">
    <property type="component" value="Unassembled WGS sequence"/>
</dbReference>
<evidence type="ECO:0000313" key="4">
    <source>
        <dbReference type="Proteomes" id="UP000295215"/>
    </source>
</evidence>
<gene>
    <name evidence="3" type="ORF">C8P70_12516</name>
</gene>
<dbReference type="OrthoDB" id="9811076at2"/>
<accession>A0A4V3E7U8</accession>
<organism evidence="3 4">
    <name type="scientific">Myroides indicus</name>
    <dbReference type="NCBI Taxonomy" id="1323422"/>
    <lineage>
        <taxon>Bacteria</taxon>
        <taxon>Pseudomonadati</taxon>
        <taxon>Bacteroidota</taxon>
        <taxon>Flavobacteriia</taxon>
        <taxon>Flavobacteriales</taxon>
        <taxon>Flavobacteriaceae</taxon>
        <taxon>Myroides</taxon>
    </lineage>
</organism>
<comment type="caution">
    <text evidence="3">The sequence shown here is derived from an EMBL/GenBank/DDBJ whole genome shotgun (WGS) entry which is preliminary data.</text>
</comment>
<dbReference type="InterPro" id="IPR007167">
    <property type="entry name" value="Fe-transptr_FeoA-like"/>
</dbReference>
<name>A0A4V3E7U8_9FLAO</name>
<keyword evidence="1" id="KW-0408">Iron</keyword>
<evidence type="ECO:0000313" key="3">
    <source>
        <dbReference type="EMBL" id="TDS54573.1"/>
    </source>
</evidence>
<dbReference type="InterPro" id="IPR038157">
    <property type="entry name" value="FeoA_core_dom"/>
</dbReference>
<dbReference type="Gene3D" id="2.30.30.90">
    <property type="match status" value="1"/>
</dbReference>
<evidence type="ECO:0000256" key="1">
    <source>
        <dbReference type="ARBA" id="ARBA00023004"/>
    </source>
</evidence>
<dbReference type="PANTHER" id="PTHR42954:SF2">
    <property type="entry name" value="FE(2+) TRANSPORT PROTEIN A"/>
    <property type="match status" value="1"/>
</dbReference>
<dbReference type="AlphaFoldDB" id="A0A4V3E7U8"/>